<accession>A0ABV4MFK3</accession>
<comment type="similarity">
    <text evidence="1 6">Belongs to the CcmH/CycL/Ccl2/NrfF family.</text>
</comment>
<dbReference type="PANTHER" id="PTHR47870">
    <property type="entry name" value="CYTOCHROME C-TYPE BIOGENESIS PROTEIN CCMH"/>
    <property type="match status" value="1"/>
</dbReference>
<keyword evidence="4 6" id="KW-0732">Signal</keyword>
<dbReference type="PANTHER" id="PTHR47870:SF2">
    <property type="entry name" value="FORMATE-DEPENDENT NITRITE REDUCTASE COMPLEX SUBUNIT NRFF"/>
    <property type="match status" value="1"/>
</dbReference>
<keyword evidence="9" id="KW-1185">Reference proteome</keyword>
<name>A0ABV4MFK3_9VIBR</name>
<comment type="function">
    <text evidence="6">Possible subunit of a heme lyase.</text>
</comment>
<dbReference type="CDD" id="cd16378">
    <property type="entry name" value="CcmH_N"/>
    <property type="match status" value="1"/>
</dbReference>
<evidence type="ECO:0000259" key="7">
    <source>
        <dbReference type="Pfam" id="PF03918"/>
    </source>
</evidence>
<dbReference type="InterPro" id="IPR051263">
    <property type="entry name" value="C-type_cytochrome_biogenesis"/>
</dbReference>
<sequence length="148" mass="16847">MGSVTFLRTLFISLSTIVSLATVAADQDLFVATTTEQNIQVELFEFASPEKQKMAIELAKSLRCPQCQNQNLVESNSPIAKDLRLIVFNKINQGQTEQQVIDFMTARYGEFVRYKPAFSASNALLWLAPIVMLVLFFFLSFKRIEQRK</sequence>
<evidence type="ECO:0000256" key="3">
    <source>
        <dbReference type="ARBA" id="ARBA00022723"/>
    </source>
</evidence>
<evidence type="ECO:0000256" key="4">
    <source>
        <dbReference type="ARBA" id="ARBA00022729"/>
    </source>
</evidence>
<comment type="caution">
    <text evidence="8">The sequence shown here is derived from an EMBL/GenBank/DDBJ whole genome shotgun (WGS) entry which is preliminary data.</text>
</comment>
<keyword evidence="5 6" id="KW-0408">Iron</keyword>
<keyword evidence="8" id="KW-0456">Lyase</keyword>
<protein>
    <recommendedName>
        <fullName evidence="6">Formate-dependent nitrite reductase complex subunit</fullName>
    </recommendedName>
</protein>
<evidence type="ECO:0000256" key="2">
    <source>
        <dbReference type="ARBA" id="ARBA00022617"/>
    </source>
</evidence>
<dbReference type="InterPro" id="IPR005616">
    <property type="entry name" value="CcmH/CycL/Ccl2/NrfF_N"/>
</dbReference>
<evidence type="ECO:0000256" key="6">
    <source>
        <dbReference type="RuleBase" id="RU364112"/>
    </source>
</evidence>
<dbReference type="InterPro" id="IPR038297">
    <property type="entry name" value="CcmH/CycL/NrfF/Ccl2_sf"/>
</dbReference>
<dbReference type="Pfam" id="PF03918">
    <property type="entry name" value="CcmH"/>
    <property type="match status" value="1"/>
</dbReference>
<feature type="signal peptide" evidence="6">
    <location>
        <begin position="1"/>
        <end position="24"/>
    </location>
</feature>
<feature type="domain" description="CcmH/CycL/Ccl2/NrfF N-terminal" evidence="7">
    <location>
        <begin position="33"/>
        <end position="147"/>
    </location>
</feature>
<evidence type="ECO:0000256" key="1">
    <source>
        <dbReference type="ARBA" id="ARBA00010342"/>
    </source>
</evidence>
<keyword evidence="2 6" id="KW-0349">Heme</keyword>
<evidence type="ECO:0000313" key="8">
    <source>
        <dbReference type="EMBL" id="MEZ8208324.1"/>
    </source>
</evidence>
<dbReference type="RefSeq" id="WP_371718046.1">
    <property type="nucleotide sequence ID" value="NZ_JBGOOF010000005.1"/>
</dbReference>
<dbReference type="InterPro" id="IPR017565">
    <property type="entry name" value="For-dep_Cytc_NO2Rdtase_NrfF"/>
</dbReference>
<dbReference type="GO" id="GO:0016829">
    <property type="term" value="F:lyase activity"/>
    <property type="evidence" value="ECO:0007669"/>
    <property type="project" value="UniProtKB-KW"/>
</dbReference>
<dbReference type="EMBL" id="JBGOOS010000005">
    <property type="protein sequence ID" value="MEZ8208324.1"/>
    <property type="molecule type" value="Genomic_DNA"/>
</dbReference>
<dbReference type="Proteomes" id="UP001569151">
    <property type="component" value="Unassembled WGS sequence"/>
</dbReference>
<proteinExistence type="inferred from homology"/>
<keyword evidence="3 6" id="KW-0479">Metal-binding</keyword>
<dbReference type="NCBIfam" id="TIGR03147">
    <property type="entry name" value="cyt_nit_nrfF"/>
    <property type="match status" value="1"/>
</dbReference>
<reference evidence="8 9" key="1">
    <citation type="submission" date="2024-06" db="EMBL/GenBank/DDBJ databases">
        <authorList>
            <person name="Steensen K."/>
            <person name="Seneca J."/>
            <person name="Bartlau N."/>
            <person name="Yu A.X."/>
            <person name="Polz M.F."/>
        </authorList>
    </citation>
    <scope>NUCLEOTIDE SEQUENCE [LARGE SCALE GENOMIC DNA]</scope>
    <source>
        <strain evidence="8 9">1F146</strain>
    </source>
</reference>
<evidence type="ECO:0000313" key="9">
    <source>
        <dbReference type="Proteomes" id="UP001569151"/>
    </source>
</evidence>
<keyword evidence="6" id="KW-0812">Transmembrane</keyword>
<dbReference type="Gene3D" id="1.10.8.640">
    <property type="entry name" value="Cytochrome C biogenesis protein"/>
    <property type="match status" value="1"/>
</dbReference>
<organism evidence="8 9">
    <name type="scientific">Vibrio bivalvicida</name>
    <dbReference type="NCBI Taxonomy" id="1276888"/>
    <lineage>
        <taxon>Bacteria</taxon>
        <taxon>Pseudomonadati</taxon>
        <taxon>Pseudomonadota</taxon>
        <taxon>Gammaproteobacteria</taxon>
        <taxon>Vibrionales</taxon>
        <taxon>Vibrionaceae</taxon>
        <taxon>Vibrio</taxon>
        <taxon>Vibrio oreintalis group</taxon>
    </lineage>
</organism>
<keyword evidence="6" id="KW-0472">Membrane</keyword>
<evidence type="ECO:0000256" key="5">
    <source>
        <dbReference type="ARBA" id="ARBA00023004"/>
    </source>
</evidence>
<feature type="chain" id="PRO_5044995824" description="Formate-dependent nitrite reductase complex subunit" evidence="6">
    <location>
        <begin position="25"/>
        <end position="148"/>
    </location>
</feature>
<feature type="transmembrane region" description="Helical" evidence="6">
    <location>
        <begin position="123"/>
        <end position="141"/>
    </location>
</feature>
<keyword evidence="6" id="KW-1133">Transmembrane helix</keyword>
<gene>
    <name evidence="8" type="primary">nrfF</name>
    <name evidence="8" type="ORF">ACED39_06000</name>
</gene>